<keyword evidence="14" id="KW-1185">Reference proteome</keyword>
<evidence type="ECO:0000256" key="9">
    <source>
        <dbReference type="ARBA" id="ARBA00023306"/>
    </source>
</evidence>
<keyword evidence="6" id="KW-0132">Cell division</keyword>
<dbReference type="InterPro" id="IPR056794">
    <property type="entry name" value="PATL1-6_C_GOLD"/>
</dbReference>
<evidence type="ECO:0000256" key="7">
    <source>
        <dbReference type="ARBA" id="ARBA00023121"/>
    </source>
</evidence>
<dbReference type="Pfam" id="PF25099">
    <property type="entry name" value="GOLD_PATL1_C"/>
    <property type="match status" value="1"/>
</dbReference>
<evidence type="ECO:0000256" key="1">
    <source>
        <dbReference type="ARBA" id="ARBA00004370"/>
    </source>
</evidence>
<feature type="domain" description="GOLD" evidence="12">
    <location>
        <begin position="471"/>
        <end position="572"/>
    </location>
</feature>
<sequence length="579" mass="63107">MAEVSQSNAAAAAAAATEEVVVGKVAPTPTPTDEVVKQLDVAPAPEVVKGPKKVALLSALAAEAAAEAEEKRACGAEKEAAEKAASIFQAVSFKEESSLVADLEDHEKKALDELKQLVRAALASREFSSSPPPPAASLAKEAKFEEPPAPTLVEAPPKPATETPAPPSRQAEVDESPEQQSAADKNAVTANEDGAKTLKAIEETVVSVAATPPHEEAMTPVAAEEEAEKTAAAAAPAAEEVLIWGIPLLVDERSDTVLIKFLRARDFKAKEAMAMLKNAVLWREEFGIGALLSEDLGLPELEKVVFMHGVDRAGHPVCYNVYGELQSKELYALAFADEKKKKRFLRWRIQFLEKGIRNLLDFTPGGISTMVQVADLKNSTGPAKELRHAFALLQDNYPEFVAKQILINVPWWYLAFNRMMSPFFTQRTRSKFVFARPSNTAETLSKYIAPEQVPVRYGGLSKENDPDFTSSDAVTEIAVKPSTRQAIVIQVTEKCLLVWELRVLGWEVTYGAEFVPRSEDGYTVIVQKERKLVAADEPVLKGSFKIGEAGKIVLTVHNTASKRKKLLYRYKIKSSAEST</sequence>
<dbReference type="CDD" id="cd00170">
    <property type="entry name" value="SEC14"/>
    <property type="match status" value="1"/>
</dbReference>
<keyword evidence="5" id="KW-0963">Cytoplasm</keyword>
<dbReference type="GO" id="GO:0051301">
    <property type="term" value="P:cell division"/>
    <property type="evidence" value="ECO:0007669"/>
    <property type="project" value="UniProtKB-KW"/>
</dbReference>
<dbReference type="InterPro" id="IPR036598">
    <property type="entry name" value="GOLD_dom_sf"/>
</dbReference>
<evidence type="ECO:0000256" key="6">
    <source>
        <dbReference type="ARBA" id="ARBA00022618"/>
    </source>
</evidence>
<dbReference type="Pfam" id="PF00650">
    <property type="entry name" value="CRAL_TRIO"/>
    <property type="match status" value="1"/>
</dbReference>
<accession>A0AAV8QLE9</accession>
<dbReference type="InterPro" id="IPR036273">
    <property type="entry name" value="CRAL/TRIO_N_dom_sf"/>
</dbReference>
<evidence type="ECO:0000256" key="2">
    <source>
        <dbReference type="ARBA" id="ARBA00004496"/>
    </source>
</evidence>
<dbReference type="SMART" id="SM01100">
    <property type="entry name" value="CRAL_TRIO_N"/>
    <property type="match status" value="1"/>
</dbReference>
<organism evidence="13 14">
    <name type="scientific">Ensete ventricosum</name>
    <name type="common">Abyssinian banana</name>
    <name type="synonym">Musa ensete</name>
    <dbReference type="NCBI Taxonomy" id="4639"/>
    <lineage>
        <taxon>Eukaryota</taxon>
        <taxon>Viridiplantae</taxon>
        <taxon>Streptophyta</taxon>
        <taxon>Embryophyta</taxon>
        <taxon>Tracheophyta</taxon>
        <taxon>Spermatophyta</taxon>
        <taxon>Magnoliopsida</taxon>
        <taxon>Liliopsida</taxon>
        <taxon>Zingiberales</taxon>
        <taxon>Musaceae</taxon>
        <taxon>Ensete</taxon>
    </lineage>
</organism>
<dbReference type="Gene3D" id="1.10.8.20">
    <property type="entry name" value="N-terminal domain of phosphatidylinositol transfer protein sec14p"/>
    <property type="match status" value="1"/>
</dbReference>
<dbReference type="SUPFAM" id="SSF101576">
    <property type="entry name" value="Supernatant protein factor (SPF), C-terminal domain"/>
    <property type="match status" value="1"/>
</dbReference>
<keyword evidence="9" id="KW-0131">Cell cycle</keyword>
<proteinExistence type="inferred from homology"/>
<dbReference type="GO" id="GO:0005737">
    <property type="term" value="C:cytoplasm"/>
    <property type="evidence" value="ECO:0007669"/>
    <property type="project" value="UniProtKB-SubCell"/>
</dbReference>
<keyword evidence="4" id="KW-0813">Transport</keyword>
<name>A0AAV8QLE9_ENSVE</name>
<comment type="caution">
    <text evidence="13">The sequence shown here is derived from an EMBL/GenBank/DDBJ whole genome shotgun (WGS) entry which is preliminary data.</text>
</comment>
<gene>
    <name evidence="13" type="ORF">OPV22_019624</name>
</gene>
<dbReference type="InterPro" id="IPR044834">
    <property type="entry name" value="PATL"/>
</dbReference>
<feature type="region of interest" description="Disordered" evidence="10">
    <location>
        <begin position="124"/>
        <end position="190"/>
    </location>
</feature>
<keyword evidence="8" id="KW-0472">Membrane</keyword>
<reference evidence="13 14" key="1">
    <citation type="submission" date="2022-12" db="EMBL/GenBank/DDBJ databases">
        <title>Chromosome-scale assembly of the Ensete ventricosum genome.</title>
        <authorList>
            <person name="Dussert Y."/>
            <person name="Stocks J."/>
            <person name="Wendawek A."/>
            <person name="Woldeyes F."/>
            <person name="Nichols R.A."/>
            <person name="Borrell J.S."/>
        </authorList>
    </citation>
    <scope>NUCLEOTIDE SEQUENCE [LARGE SCALE GENOMIC DNA]</scope>
    <source>
        <strain evidence="14">cv. Maze</strain>
        <tissue evidence="13">Seeds</tissue>
    </source>
</reference>
<comment type="similarity">
    <text evidence="3">Belongs to the patellin family.</text>
</comment>
<comment type="subcellular location">
    <subcellularLocation>
        <location evidence="2">Cytoplasm</location>
    </subcellularLocation>
    <subcellularLocation>
        <location evidence="1">Membrane</location>
    </subcellularLocation>
</comment>
<evidence type="ECO:0000256" key="4">
    <source>
        <dbReference type="ARBA" id="ARBA00022448"/>
    </source>
</evidence>
<dbReference type="InterPro" id="IPR009038">
    <property type="entry name" value="GOLD_dom"/>
</dbReference>
<dbReference type="Pfam" id="PF03765">
    <property type="entry name" value="CRAL_TRIO_N"/>
    <property type="match status" value="1"/>
</dbReference>
<dbReference type="SMART" id="SM00516">
    <property type="entry name" value="SEC14"/>
    <property type="match status" value="1"/>
</dbReference>
<evidence type="ECO:0000256" key="10">
    <source>
        <dbReference type="SAM" id="MobiDB-lite"/>
    </source>
</evidence>
<dbReference type="AlphaFoldDB" id="A0AAV8QLE9"/>
<dbReference type="SUPFAM" id="SSF52087">
    <property type="entry name" value="CRAL/TRIO domain"/>
    <property type="match status" value="1"/>
</dbReference>
<evidence type="ECO:0008006" key="15">
    <source>
        <dbReference type="Google" id="ProtNLM"/>
    </source>
</evidence>
<dbReference type="PANTHER" id="PTHR45932:SF17">
    <property type="entry name" value="CELLULAR RETINALDEHYDE-BINDING_TRIPLE FUNCTION DOMAIN-CONTAINING PROTEIN"/>
    <property type="match status" value="1"/>
</dbReference>
<dbReference type="InterPro" id="IPR011074">
    <property type="entry name" value="CRAL/TRIO_N_dom"/>
</dbReference>
<evidence type="ECO:0000256" key="3">
    <source>
        <dbReference type="ARBA" id="ARBA00007155"/>
    </source>
</evidence>
<dbReference type="Gene3D" id="2.60.120.680">
    <property type="entry name" value="GOLD domain"/>
    <property type="match status" value="1"/>
</dbReference>
<keyword evidence="7" id="KW-0446">Lipid-binding</keyword>
<evidence type="ECO:0000259" key="11">
    <source>
        <dbReference type="PROSITE" id="PS50191"/>
    </source>
</evidence>
<dbReference type="EMBL" id="JAQQAF010000006">
    <property type="protein sequence ID" value="KAJ8475897.1"/>
    <property type="molecule type" value="Genomic_DNA"/>
</dbReference>
<dbReference type="PROSITE" id="PS50866">
    <property type="entry name" value="GOLD"/>
    <property type="match status" value="1"/>
</dbReference>
<evidence type="ECO:0000256" key="8">
    <source>
        <dbReference type="ARBA" id="ARBA00023136"/>
    </source>
</evidence>
<evidence type="ECO:0000256" key="5">
    <source>
        <dbReference type="ARBA" id="ARBA00022490"/>
    </source>
</evidence>
<dbReference type="PANTHER" id="PTHR45932">
    <property type="entry name" value="PATELLIN-1"/>
    <property type="match status" value="1"/>
</dbReference>
<evidence type="ECO:0000313" key="14">
    <source>
        <dbReference type="Proteomes" id="UP001222027"/>
    </source>
</evidence>
<dbReference type="GO" id="GO:0008289">
    <property type="term" value="F:lipid binding"/>
    <property type="evidence" value="ECO:0007669"/>
    <property type="project" value="UniProtKB-KW"/>
</dbReference>
<dbReference type="PROSITE" id="PS50191">
    <property type="entry name" value="CRAL_TRIO"/>
    <property type="match status" value="1"/>
</dbReference>
<dbReference type="Gene3D" id="3.40.525.10">
    <property type="entry name" value="CRAL-TRIO lipid binding domain"/>
    <property type="match status" value="1"/>
</dbReference>
<dbReference type="Proteomes" id="UP001222027">
    <property type="component" value="Unassembled WGS sequence"/>
</dbReference>
<evidence type="ECO:0000259" key="12">
    <source>
        <dbReference type="PROSITE" id="PS50866"/>
    </source>
</evidence>
<dbReference type="SUPFAM" id="SSF46938">
    <property type="entry name" value="CRAL/TRIO N-terminal domain"/>
    <property type="match status" value="1"/>
</dbReference>
<dbReference type="InterPro" id="IPR001251">
    <property type="entry name" value="CRAL-TRIO_dom"/>
</dbReference>
<protein>
    <recommendedName>
        <fullName evidence="15">CRAL-TRIO domain-containing protein</fullName>
    </recommendedName>
</protein>
<dbReference type="InterPro" id="IPR036865">
    <property type="entry name" value="CRAL-TRIO_dom_sf"/>
</dbReference>
<evidence type="ECO:0000313" key="13">
    <source>
        <dbReference type="EMBL" id="KAJ8475897.1"/>
    </source>
</evidence>
<dbReference type="GO" id="GO:0016020">
    <property type="term" value="C:membrane"/>
    <property type="evidence" value="ECO:0007669"/>
    <property type="project" value="UniProtKB-SubCell"/>
</dbReference>
<feature type="domain" description="CRAL-TRIO" evidence="11">
    <location>
        <begin position="294"/>
        <end position="465"/>
    </location>
</feature>
<feature type="compositionally biased region" description="Pro residues" evidence="10">
    <location>
        <begin position="156"/>
        <end position="167"/>
    </location>
</feature>